<feature type="transmembrane region" description="Helical" evidence="6">
    <location>
        <begin position="235"/>
        <end position="256"/>
    </location>
</feature>
<protein>
    <recommendedName>
        <fullName evidence="7">Cytochrome c assembly protein domain-containing protein</fullName>
    </recommendedName>
</protein>
<keyword evidence="2 6" id="KW-0812">Transmembrane</keyword>
<dbReference type="GO" id="GO:0020037">
    <property type="term" value="F:heme binding"/>
    <property type="evidence" value="ECO:0007669"/>
    <property type="project" value="InterPro"/>
</dbReference>
<keyword evidence="9" id="KW-1185">Reference proteome</keyword>
<organism evidence="8 9">
    <name type="scientific">Ferrimonas sediminicola</name>
    <dbReference type="NCBI Taxonomy" id="2569538"/>
    <lineage>
        <taxon>Bacteria</taxon>
        <taxon>Pseudomonadati</taxon>
        <taxon>Pseudomonadota</taxon>
        <taxon>Gammaproteobacteria</taxon>
        <taxon>Alteromonadales</taxon>
        <taxon>Ferrimonadaceae</taxon>
        <taxon>Ferrimonas</taxon>
    </lineage>
</organism>
<dbReference type="Proteomes" id="UP000305674">
    <property type="component" value="Unassembled WGS sequence"/>
</dbReference>
<reference evidence="8 9" key="1">
    <citation type="submission" date="2019-04" db="EMBL/GenBank/DDBJ databases">
        <authorList>
            <person name="Hwang J.C."/>
        </authorList>
    </citation>
    <scope>NUCLEOTIDE SEQUENCE [LARGE SCALE GENOMIC DNA]</scope>
    <source>
        <strain evidence="8 9">IMCC35001</strain>
    </source>
</reference>
<evidence type="ECO:0000256" key="3">
    <source>
        <dbReference type="ARBA" id="ARBA00022748"/>
    </source>
</evidence>
<keyword evidence="4 6" id="KW-1133">Transmembrane helix</keyword>
<comment type="subcellular location">
    <subcellularLocation>
        <location evidence="1">Membrane</location>
        <topology evidence="1">Multi-pass membrane protein</topology>
    </subcellularLocation>
</comment>
<keyword evidence="5 6" id="KW-0472">Membrane</keyword>
<dbReference type="GO" id="GO:0005886">
    <property type="term" value="C:plasma membrane"/>
    <property type="evidence" value="ECO:0007669"/>
    <property type="project" value="TreeGrafter"/>
</dbReference>
<feature type="transmembrane region" description="Helical" evidence="6">
    <location>
        <begin position="37"/>
        <end position="56"/>
    </location>
</feature>
<evidence type="ECO:0000256" key="5">
    <source>
        <dbReference type="ARBA" id="ARBA00023136"/>
    </source>
</evidence>
<evidence type="ECO:0000256" key="6">
    <source>
        <dbReference type="SAM" id="Phobius"/>
    </source>
</evidence>
<accession>A0A4U1BC99</accession>
<dbReference type="PANTHER" id="PTHR30071">
    <property type="entry name" value="HEME EXPORTER PROTEIN C"/>
    <property type="match status" value="1"/>
</dbReference>
<feature type="transmembrane region" description="Helical" evidence="6">
    <location>
        <begin position="174"/>
        <end position="194"/>
    </location>
</feature>
<evidence type="ECO:0000256" key="4">
    <source>
        <dbReference type="ARBA" id="ARBA00022989"/>
    </source>
</evidence>
<evidence type="ECO:0000313" key="9">
    <source>
        <dbReference type="Proteomes" id="UP000305674"/>
    </source>
</evidence>
<sequence length="265" mass="28825">MPELIILSLGLALYIFATLVALVFISSSRSAPPWIGALVGLGWILHSLSLLMRWLVLGHGPFVTLFEVLSGNLWSLVLAWLVAWCACPRFRGGWVAAMPVLALMGVWIPTTPAEGSVLPATFYTPWLYVHSLTGRVFLAALMLALGLVLAQWLSARSDRLVPLSVVQGERAVDALLLMALLFDGLMLVSGAIWAENAWGQYWGWDPLEVWALITWLMVGLAIHVRLVVPSGPGWSLMAVAAAFAVAFVTFFGVPFLSMAPHMGVF</sequence>
<gene>
    <name evidence="8" type="ORF">FCL40_13175</name>
</gene>
<dbReference type="Pfam" id="PF01578">
    <property type="entry name" value="Cytochrom_C_asm"/>
    <property type="match status" value="1"/>
</dbReference>
<feature type="transmembrane region" description="Helical" evidence="6">
    <location>
        <begin position="6"/>
        <end position="25"/>
    </location>
</feature>
<evidence type="ECO:0000259" key="7">
    <source>
        <dbReference type="Pfam" id="PF01578"/>
    </source>
</evidence>
<feature type="domain" description="Cytochrome c assembly protein" evidence="7">
    <location>
        <begin position="62"/>
        <end position="257"/>
    </location>
</feature>
<dbReference type="OrthoDB" id="9761451at2"/>
<feature type="transmembrane region" description="Helical" evidence="6">
    <location>
        <begin position="68"/>
        <end position="87"/>
    </location>
</feature>
<dbReference type="InterPro" id="IPR002541">
    <property type="entry name" value="Cyt_c_assembly"/>
</dbReference>
<feature type="transmembrane region" description="Helical" evidence="6">
    <location>
        <begin position="132"/>
        <end position="153"/>
    </location>
</feature>
<dbReference type="InterPro" id="IPR045062">
    <property type="entry name" value="Cyt_c_biogenesis_CcsA/CcmC"/>
</dbReference>
<name>A0A4U1BC99_9GAMM</name>
<feature type="transmembrane region" description="Helical" evidence="6">
    <location>
        <begin position="94"/>
        <end position="112"/>
    </location>
</feature>
<proteinExistence type="predicted"/>
<dbReference type="PANTHER" id="PTHR30071:SF1">
    <property type="entry name" value="CYTOCHROME B_B6 PROTEIN-RELATED"/>
    <property type="match status" value="1"/>
</dbReference>
<feature type="transmembrane region" description="Helical" evidence="6">
    <location>
        <begin position="209"/>
        <end position="228"/>
    </location>
</feature>
<evidence type="ECO:0000256" key="1">
    <source>
        <dbReference type="ARBA" id="ARBA00004141"/>
    </source>
</evidence>
<comment type="caution">
    <text evidence="8">The sequence shown here is derived from an EMBL/GenBank/DDBJ whole genome shotgun (WGS) entry which is preliminary data.</text>
</comment>
<evidence type="ECO:0000256" key="2">
    <source>
        <dbReference type="ARBA" id="ARBA00022692"/>
    </source>
</evidence>
<dbReference type="GO" id="GO:0017004">
    <property type="term" value="P:cytochrome complex assembly"/>
    <property type="evidence" value="ECO:0007669"/>
    <property type="project" value="UniProtKB-KW"/>
</dbReference>
<keyword evidence="3" id="KW-0201">Cytochrome c-type biogenesis</keyword>
<dbReference type="AlphaFoldDB" id="A0A4U1BC99"/>
<evidence type="ECO:0000313" key="8">
    <source>
        <dbReference type="EMBL" id="TKB48296.1"/>
    </source>
</evidence>
<dbReference type="EMBL" id="SWCI01000008">
    <property type="protein sequence ID" value="TKB48296.1"/>
    <property type="molecule type" value="Genomic_DNA"/>
</dbReference>